<accession>A0ABV7ZAT8</accession>
<evidence type="ECO:0000313" key="3">
    <source>
        <dbReference type="Proteomes" id="UP001595803"/>
    </source>
</evidence>
<sequence>MKPAAGTASFAKALDIAKRTVSMPEMLRELCPAANFNGLYEDGTRGGNMYDPRPGLEEATPSFTVRQLKDGTWVYNRHDGETKGGTCVDLLMLCKGLTLRDAITELIDRAGLPTDNQPTSLKRPRNPSRTAMGLLGAQLYRTSAIDVTTLPDGWKLITADTPADAPECQELKSRGLLGEASSGSLKAYQFTGRRPINHAILPGAVAFVVNGVDGQPVALKVRNPGTKEELSKAKKDRYRYASKGSGAPAHYCPAPEPTGDEIWLEGELNAVAVANALRVAGIKGVAVQGIAGVRNKPWLSPSLRGHRVYISGDADTAGEEGRVRWAAMAQDAGAIVHQLRIPEMTAADACDLLASLGAPSLGALLQAAIVAAEPDVVDNDAAVSKRPSNYGLHNGVLCRYTTNRAGEEIIEPLASFSARIVTDAARVTGNATEHHYTIVGADASGDPLRPIVVSAADYDAMTWMAKWGSRAYVVAGRGVRDHLRVAIMQQSNAAGIAREVIYTQTGWVDGMFLHAGEAGAITSGESFQGARVELLGNLTSFNLPAQPDPHTARSAIRASLALLELAPDRVAVPMLAATYRAPLGRARYVVWVAGQTGSGKTTLAVLCQAHYGAEWRDDHLPATFTSTGFSITLSAFSAADVLFVIDDYKPAGSGLAMAKAQGEVGRIIAAVGEGGGRMRGATDGSVRGGEYPRGVVMITGELSVARLSDVARTVTVEIDEPLITPRTSAAYREAQRLAANGLYAAAMSAYIAWIARHKEALYGRAYIRDIRDPLRWLFEASRAHNRTPDNIADLAGAWRVYLTFACEAGAVSATEAQAYWRRVVAALREMSTDQATHLSESDPVRSTLRIIQTLLLTQRIYLADADTGQAPTDPGKYGWQPSADGSDSQPNPRASLAGYVEVIDGVEWLMFLPAALYTEIERYTAGEDVALPPARTLWRRIKEALRPLGYLISEGDRTTHRRSVFGSADGARVELLHLRADYGDYLQATGTKKDYGEESVSGCGLTFVPITFSSLGQRGMSVTQFREAAVETVSEPVPVEHAAVPVTDDEEVPGTAMMTVTL</sequence>
<dbReference type="RefSeq" id="WP_322472752.1">
    <property type="nucleotide sequence ID" value="NZ_JBHRZG010000010.1"/>
</dbReference>
<comment type="caution">
    <text evidence="2">The sequence shown here is derived from an EMBL/GenBank/DDBJ whole genome shotgun (WGS) entry which is preliminary data.</text>
</comment>
<gene>
    <name evidence="2" type="ORF">ACFOSB_10815</name>
</gene>
<keyword evidence="3" id="KW-1185">Reference proteome</keyword>
<organism evidence="2 3">
    <name type="scientific">Deinococcus rufus</name>
    <dbReference type="NCBI Taxonomy" id="2136097"/>
    <lineage>
        <taxon>Bacteria</taxon>
        <taxon>Thermotogati</taxon>
        <taxon>Deinococcota</taxon>
        <taxon>Deinococci</taxon>
        <taxon>Deinococcales</taxon>
        <taxon>Deinococcaceae</taxon>
        <taxon>Deinococcus</taxon>
    </lineage>
</organism>
<protein>
    <recommendedName>
        <fullName evidence="4">DUF927 domain-containing protein</fullName>
    </recommendedName>
</protein>
<dbReference type="InterPro" id="IPR034154">
    <property type="entry name" value="TOPRIM_DnaG/twinkle"/>
</dbReference>
<reference evidence="3" key="1">
    <citation type="journal article" date="2019" name="Int. J. Syst. Evol. Microbiol.">
        <title>The Global Catalogue of Microorganisms (GCM) 10K type strain sequencing project: providing services to taxonomists for standard genome sequencing and annotation.</title>
        <authorList>
            <consortium name="The Broad Institute Genomics Platform"/>
            <consortium name="The Broad Institute Genome Sequencing Center for Infectious Disease"/>
            <person name="Wu L."/>
            <person name="Ma J."/>
        </authorList>
    </citation>
    <scope>NUCLEOTIDE SEQUENCE [LARGE SCALE GENOMIC DNA]</scope>
    <source>
        <strain evidence="3">CCTCC AB 2017081</strain>
    </source>
</reference>
<evidence type="ECO:0000256" key="1">
    <source>
        <dbReference type="SAM" id="MobiDB-lite"/>
    </source>
</evidence>
<dbReference type="CDD" id="cd01029">
    <property type="entry name" value="TOPRIM_primases"/>
    <property type="match status" value="1"/>
</dbReference>
<evidence type="ECO:0000313" key="2">
    <source>
        <dbReference type="EMBL" id="MFC3833350.1"/>
    </source>
</evidence>
<feature type="region of interest" description="Disordered" evidence="1">
    <location>
        <begin position="867"/>
        <end position="891"/>
    </location>
</feature>
<dbReference type="Proteomes" id="UP001595803">
    <property type="component" value="Unassembled WGS sequence"/>
</dbReference>
<proteinExistence type="predicted"/>
<name>A0ABV7ZAT8_9DEIO</name>
<evidence type="ECO:0008006" key="4">
    <source>
        <dbReference type="Google" id="ProtNLM"/>
    </source>
</evidence>
<dbReference type="SUPFAM" id="SSF57783">
    <property type="entry name" value="Zinc beta-ribbon"/>
    <property type="match status" value="1"/>
</dbReference>
<dbReference type="EMBL" id="JBHRZG010000010">
    <property type="protein sequence ID" value="MFC3833350.1"/>
    <property type="molecule type" value="Genomic_DNA"/>
</dbReference>